<keyword evidence="2" id="KW-0479">Metal-binding</keyword>
<reference evidence="7 8" key="1">
    <citation type="submission" date="2019-10" db="EMBL/GenBank/DDBJ databases">
        <authorList>
            <person name="Garlena R.A."/>
            <person name="Russell D.A."/>
            <person name="Pope W.H."/>
            <person name="Jacobs-Sera D."/>
            <person name="Hatfull G.F."/>
        </authorList>
    </citation>
    <scope>NUCLEOTIDE SEQUENCE [LARGE SCALE GENOMIC DNA]</scope>
</reference>
<evidence type="ECO:0000256" key="3">
    <source>
        <dbReference type="ARBA" id="ARBA00022801"/>
    </source>
</evidence>
<dbReference type="RefSeq" id="YP_009853758.1">
    <property type="nucleotide sequence ID" value="NC_048824.1"/>
</dbReference>
<dbReference type="Proteomes" id="UP000423609">
    <property type="component" value="Segment"/>
</dbReference>
<accession>A0A649VCJ5</accession>
<dbReference type="Gene3D" id="3.40.140.10">
    <property type="entry name" value="Cytidine Deaminase, domain 2"/>
    <property type="match status" value="1"/>
</dbReference>
<feature type="domain" description="JAB" evidence="6">
    <location>
        <begin position="15"/>
        <end position="104"/>
    </location>
</feature>
<dbReference type="PANTHER" id="PTHR34858">
    <property type="entry name" value="CYSO-CYSTEINE PEPTIDASE"/>
    <property type="match status" value="1"/>
</dbReference>
<protein>
    <submittedName>
        <fullName evidence="7">Metalloprotease</fullName>
    </submittedName>
</protein>
<evidence type="ECO:0000313" key="8">
    <source>
        <dbReference type="Proteomes" id="UP000423609"/>
    </source>
</evidence>
<dbReference type="InterPro" id="IPR028090">
    <property type="entry name" value="JAB_dom_prok"/>
</dbReference>
<evidence type="ECO:0000256" key="1">
    <source>
        <dbReference type="ARBA" id="ARBA00022670"/>
    </source>
</evidence>
<evidence type="ECO:0000256" key="2">
    <source>
        <dbReference type="ARBA" id="ARBA00022723"/>
    </source>
</evidence>
<keyword evidence="1" id="KW-0645">Protease</keyword>
<name>A0A649VCJ5_9CAUD</name>
<keyword evidence="4" id="KW-0862">Zinc</keyword>
<dbReference type="KEGG" id="vg:55624445"/>
<dbReference type="Pfam" id="PF14464">
    <property type="entry name" value="Prok-JAB"/>
    <property type="match status" value="1"/>
</dbReference>
<dbReference type="GeneID" id="55624445"/>
<dbReference type="GO" id="GO:0006508">
    <property type="term" value="P:proteolysis"/>
    <property type="evidence" value="ECO:0007669"/>
    <property type="project" value="UniProtKB-KW"/>
</dbReference>
<dbReference type="EMBL" id="MN585993">
    <property type="protein sequence ID" value="QGJ90047.1"/>
    <property type="molecule type" value="Genomic_DNA"/>
</dbReference>
<keyword evidence="3" id="KW-0378">Hydrolase</keyword>
<dbReference type="SUPFAM" id="SSF102712">
    <property type="entry name" value="JAB1/MPN domain"/>
    <property type="match status" value="1"/>
</dbReference>
<evidence type="ECO:0000259" key="6">
    <source>
        <dbReference type="Pfam" id="PF14464"/>
    </source>
</evidence>
<keyword evidence="5 7" id="KW-0482">Metalloprotease</keyword>
<evidence type="ECO:0000256" key="5">
    <source>
        <dbReference type="ARBA" id="ARBA00023049"/>
    </source>
</evidence>
<dbReference type="GO" id="GO:0008235">
    <property type="term" value="F:metalloexopeptidase activity"/>
    <property type="evidence" value="ECO:0007669"/>
    <property type="project" value="TreeGrafter"/>
</dbReference>
<evidence type="ECO:0000313" key="7">
    <source>
        <dbReference type="EMBL" id="QGJ90047.1"/>
    </source>
</evidence>
<sequence length="130" mass="14902">MAATDFMNDDTREWLMRRAIQAQPFEVCGFILKDGSVVEIPNASHDPERGFVMTRQHLCDRIPDPSEIQAIWHTHPKGSDRPSKGDIDSMFHGAIDRNWDYLIVTGHLITKIDPKSFVKQDNSFWEAFAS</sequence>
<gene>
    <name evidence="7" type="primary">6</name>
    <name evidence="7" type="ORF">PBI_INDLULAMITHI_6</name>
</gene>
<keyword evidence="8" id="KW-1185">Reference proteome</keyword>
<proteinExistence type="predicted"/>
<dbReference type="GO" id="GO:0008270">
    <property type="term" value="F:zinc ion binding"/>
    <property type="evidence" value="ECO:0007669"/>
    <property type="project" value="TreeGrafter"/>
</dbReference>
<organism evidence="7 8">
    <name type="scientific">Mycobacterium phage Indlulamithi</name>
    <dbReference type="NCBI Taxonomy" id="2656582"/>
    <lineage>
        <taxon>Viruses</taxon>
        <taxon>Duplodnaviria</taxon>
        <taxon>Heunggongvirae</taxon>
        <taxon>Uroviricota</taxon>
        <taxon>Caudoviricetes</taxon>
        <taxon>Indlulamithivirus</taxon>
        <taxon>Indlulamithivirus indlulamithi</taxon>
    </lineage>
</organism>
<dbReference type="InterPro" id="IPR051929">
    <property type="entry name" value="VirAsm_ModProt"/>
</dbReference>
<evidence type="ECO:0000256" key="4">
    <source>
        <dbReference type="ARBA" id="ARBA00022833"/>
    </source>
</evidence>
<dbReference type="PANTHER" id="PTHR34858:SF1">
    <property type="entry name" value="CYSO-CYSTEINE PEPTIDASE"/>
    <property type="match status" value="1"/>
</dbReference>